<sequence length="154" mass="16420">MKTSTITQSRIVSTLMVLFALTLFSTQASAGVMDFTFGPVAHEGTELHELAMISLTQNGGGTTYFTNGQGRILDVQAKKCDDGRVRASVQRVYIPRNYVAGSLEGTQAIEATYDTLHELARQGNKVGEYTMIPASVGADAFSCGASIAMALDSE</sequence>
<dbReference type="RefSeq" id="WP_236888400.1">
    <property type="nucleotide sequence ID" value="NZ_AP024488.1"/>
</dbReference>
<evidence type="ECO:0000313" key="2">
    <source>
        <dbReference type="EMBL" id="BCS96966.1"/>
    </source>
</evidence>
<keyword evidence="1" id="KW-0732">Signal</keyword>
<protein>
    <submittedName>
        <fullName evidence="2">Uncharacterized protein</fullName>
    </submittedName>
</protein>
<accession>A0ABM7PHB8</accession>
<organism evidence="2 3">
    <name type="scientific">Desulfoluna limicola</name>
    <dbReference type="NCBI Taxonomy" id="2810562"/>
    <lineage>
        <taxon>Bacteria</taxon>
        <taxon>Pseudomonadati</taxon>
        <taxon>Thermodesulfobacteriota</taxon>
        <taxon>Desulfobacteria</taxon>
        <taxon>Desulfobacterales</taxon>
        <taxon>Desulfolunaceae</taxon>
        <taxon>Desulfoluna</taxon>
    </lineage>
</organism>
<name>A0ABM7PHB8_9BACT</name>
<keyword evidence="3" id="KW-1185">Reference proteome</keyword>
<feature type="chain" id="PRO_5046531510" evidence="1">
    <location>
        <begin position="31"/>
        <end position="154"/>
    </location>
</feature>
<evidence type="ECO:0000313" key="3">
    <source>
        <dbReference type="Proteomes" id="UP001320148"/>
    </source>
</evidence>
<dbReference type="Proteomes" id="UP001320148">
    <property type="component" value="Chromosome"/>
</dbReference>
<reference evidence="2 3" key="1">
    <citation type="submission" date="2021-02" db="EMBL/GenBank/DDBJ databases">
        <title>Complete genome of Desulfoluna sp. strain ASN36.</title>
        <authorList>
            <person name="Takahashi A."/>
            <person name="Kojima H."/>
            <person name="Fukui M."/>
        </authorList>
    </citation>
    <scope>NUCLEOTIDE SEQUENCE [LARGE SCALE GENOMIC DNA]</scope>
    <source>
        <strain evidence="2 3">ASN36</strain>
    </source>
</reference>
<feature type="signal peptide" evidence="1">
    <location>
        <begin position="1"/>
        <end position="30"/>
    </location>
</feature>
<gene>
    <name evidence="2" type="ORF">DSLASN_25980</name>
</gene>
<proteinExistence type="predicted"/>
<dbReference type="EMBL" id="AP024488">
    <property type="protein sequence ID" value="BCS96966.1"/>
    <property type="molecule type" value="Genomic_DNA"/>
</dbReference>
<evidence type="ECO:0000256" key="1">
    <source>
        <dbReference type="SAM" id="SignalP"/>
    </source>
</evidence>